<feature type="region of interest" description="Disordered" evidence="2">
    <location>
        <begin position="246"/>
        <end position="283"/>
    </location>
</feature>
<dbReference type="GeneID" id="36571709"/>
<dbReference type="RefSeq" id="XP_024718530.1">
    <property type="nucleotide sequence ID" value="XM_024863628.1"/>
</dbReference>
<evidence type="ECO:0000313" key="4">
    <source>
        <dbReference type="EMBL" id="PSS12532.1"/>
    </source>
</evidence>
<keyword evidence="1" id="KW-0862">Zinc</keyword>
<dbReference type="InterPro" id="IPR001878">
    <property type="entry name" value="Znf_CCHC"/>
</dbReference>
<name>A0A2T3AV59_AMORE</name>
<feature type="domain" description="CCHC-type" evidence="3">
    <location>
        <begin position="30"/>
        <end position="44"/>
    </location>
</feature>
<dbReference type="GO" id="GO:0008270">
    <property type="term" value="F:zinc ion binding"/>
    <property type="evidence" value="ECO:0007669"/>
    <property type="project" value="UniProtKB-KW"/>
</dbReference>
<keyword evidence="1" id="KW-0863">Zinc-finger</keyword>
<gene>
    <name evidence="4" type="ORF">M430DRAFT_172186</name>
</gene>
<feature type="region of interest" description="Disordered" evidence="2">
    <location>
        <begin position="109"/>
        <end position="220"/>
    </location>
</feature>
<feature type="compositionally biased region" description="Basic and acidic residues" evidence="2">
    <location>
        <begin position="196"/>
        <end position="209"/>
    </location>
</feature>
<evidence type="ECO:0000259" key="3">
    <source>
        <dbReference type="PROSITE" id="PS50158"/>
    </source>
</evidence>
<feature type="compositionally biased region" description="Basic residues" evidence="2">
    <location>
        <begin position="168"/>
        <end position="180"/>
    </location>
</feature>
<sequence>MVLQMPTIPIPCTNCLRFHYGVCYDPPKQCYRCGGSSHIERYCPHKRRIQNDPGEPLPGTRAWCDKHGLDHDPELKRKILNAIKTSPGCAIWVNDVCIYGGNQQHFVRDDRPRGRPLEERITRRRSRSPLRERFERRSPSPLRRYDHWGYDVSPPGMRRQSVYDQRRSRFRSRSPIRRRSPSPYYRPKPRPRSPRYTRDSNADVYRPKDNSPGSSKQTSFIPEFHAPLSNVTNINNATEATTLRTEKPTNERLVPEAQKRNESYTLRSSPPQAPVREEPHVDDPHLVLGVVQGAGEQE</sequence>
<proteinExistence type="predicted"/>
<feature type="compositionally biased region" description="Polar residues" evidence="2">
    <location>
        <begin position="211"/>
        <end position="220"/>
    </location>
</feature>
<dbReference type="GO" id="GO:0003676">
    <property type="term" value="F:nucleic acid binding"/>
    <property type="evidence" value="ECO:0007669"/>
    <property type="project" value="InterPro"/>
</dbReference>
<evidence type="ECO:0000256" key="2">
    <source>
        <dbReference type="SAM" id="MobiDB-lite"/>
    </source>
</evidence>
<organism evidence="4 5">
    <name type="scientific">Amorphotheca resinae ATCC 22711</name>
    <dbReference type="NCBI Taxonomy" id="857342"/>
    <lineage>
        <taxon>Eukaryota</taxon>
        <taxon>Fungi</taxon>
        <taxon>Dikarya</taxon>
        <taxon>Ascomycota</taxon>
        <taxon>Pezizomycotina</taxon>
        <taxon>Leotiomycetes</taxon>
        <taxon>Helotiales</taxon>
        <taxon>Amorphothecaceae</taxon>
        <taxon>Amorphotheca</taxon>
    </lineage>
</organism>
<dbReference type="EMBL" id="KZ679015">
    <property type="protein sequence ID" value="PSS12532.1"/>
    <property type="molecule type" value="Genomic_DNA"/>
</dbReference>
<evidence type="ECO:0000256" key="1">
    <source>
        <dbReference type="PROSITE-ProRule" id="PRU00047"/>
    </source>
</evidence>
<dbReference type="Proteomes" id="UP000241818">
    <property type="component" value="Unassembled WGS sequence"/>
</dbReference>
<keyword evidence="5" id="KW-1185">Reference proteome</keyword>
<protein>
    <recommendedName>
        <fullName evidence="3">CCHC-type domain-containing protein</fullName>
    </recommendedName>
</protein>
<dbReference type="OrthoDB" id="3540452at2759"/>
<keyword evidence="1" id="KW-0479">Metal-binding</keyword>
<dbReference type="PROSITE" id="PS50158">
    <property type="entry name" value="ZF_CCHC"/>
    <property type="match status" value="1"/>
</dbReference>
<dbReference type="AlphaFoldDB" id="A0A2T3AV59"/>
<feature type="compositionally biased region" description="Basic and acidic residues" evidence="2">
    <location>
        <begin position="246"/>
        <end position="262"/>
    </location>
</feature>
<dbReference type="InParanoid" id="A0A2T3AV59"/>
<reference evidence="4 5" key="1">
    <citation type="journal article" date="2018" name="New Phytol.">
        <title>Comparative genomics and transcriptomics depict ericoid mycorrhizal fungi as versatile saprotrophs and plant mutualists.</title>
        <authorList>
            <person name="Martino E."/>
            <person name="Morin E."/>
            <person name="Grelet G.A."/>
            <person name="Kuo A."/>
            <person name="Kohler A."/>
            <person name="Daghino S."/>
            <person name="Barry K.W."/>
            <person name="Cichocki N."/>
            <person name="Clum A."/>
            <person name="Dockter R.B."/>
            <person name="Hainaut M."/>
            <person name="Kuo R.C."/>
            <person name="LaButti K."/>
            <person name="Lindahl B.D."/>
            <person name="Lindquist E.A."/>
            <person name="Lipzen A."/>
            <person name="Khouja H.R."/>
            <person name="Magnuson J."/>
            <person name="Murat C."/>
            <person name="Ohm R.A."/>
            <person name="Singer S.W."/>
            <person name="Spatafora J.W."/>
            <person name="Wang M."/>
            <person name="Veneault-Fourrey C."/>
            <person name="Henrissat B."/>
            <person name="Grigoriev I.V."/>
            <person name="Martin F.M."/>
            <person name="Perotto S."/>
        </authorList>
    </citation>
    <scope>NUCLEOTIDE SEQUENCE [LARGE SCALE GENOMIC DNA]</scope>
    <source>
        <strain evidence="4 5">ATCC 22711</strain>
    </source>
</reference>
<evidence type="ECO:0000313" key="5">
    <source>
        <dbReference type="Proteomes" id="UP000241818"/>
    </source>
</evidence>
<feature type="compositionally biased region" description="Basic and acidic residues" evidence="2">
    <location>
        <begin position="129"/>
        <end position="149"/>
    </location>
</feature>
<feature type="compositionally biased region" description="Basic and acidic residues" evidence="2">
    <location>
        <begin position="109"/>
        <end position="121"/>
    </location>
</feature>
<accession>A0A2T3AV59</accession>